<organism evidence="1 2">
    <name type="scientific">Mytilus galloprovincialis</name>
    <name type="common">Mediterranean mussel</name>
    <dbReference type="NCBI Taxonomy" id="29158"/>
    <lineage>
        <taxon>Eukaryota</taxon>
        <taxon>Metazoa</taxon>
        <taxon>Spiralia</taxon>
        <taxon>Lophotrochozoa</taxon>
        <taxon>Mollusca</taxon>
        <taxon>Bivalvia</taxon>
        <taxon>Autobranchia</taxon>
        <taxon>Pteriomorphia</taxon>
        <taxon>Mytilida</taxon>
        <taxon>Mytiloidea</taxon>
        <taxon>Mytilidae</taxon>
        <taxon>Mytilinae</taxon>
        <taxon>Mytilus</taxon>
    </lineage>
</organism>
<gene>
    <name evidence="1" type="ORF">MGAL_10B047253</name>
</gene>
<dbReference type="Gene3D" id="3.40.50.1000">
    <property type="entry name" value="HAD superfamily/HAD-like"/>
    <property type="match status" value="1"/>
</dbReference>
<proteinExistence type="predicted"/>
<name>A0A8B6DLM6_MYTGA</name>
<dbReference type="PANTHER" id="PTHR19288:SF93">
    <property type="entry name" value="FI11325P-RELATED"/>
    <property type="match status" value="1"/>
</dbReference>
<dbReference type="PANTHER" id="PTHR19288">
    <property type="entry name" value="4-NITROPHENYLPHOSPHATASE-RELATED"/>
    <property type="match status" value="1"/>
</dbReference>
<comment type="caution">
    <text evidence="1">The sequence shown here is derived from an EMBL/GenBank/DDBJ whole genome shotgun (WGS) entry which is preliminary data.</text>
</comment>
<protein>
    <submittedName>
        <fullName evidence="1">Phosphoglycolate phosphatase</fullName>
        <ecNumber evidence="1">3.1.3.18</ecNumber>
    </submittedName>
</protein>
<dbReference type="GO" id="GO:0005737">
    <property type="term" value="C:cytoplasm"/>
    <property type="evidence" value="ECO:0007669"/>
    <property type="project" value="TreeGrafter"/>
</dbReference>
<dbReference type="InterPro" id="IPR006357">
    <property type="entry name" value="HAD-SF_hydro_IIA"/>
</dbReference>
<accession>A0A8B6DLM6</accession>
<dbReference type="SUPFAM" id="SSF56784">
    <property type="entry name" value="HAD-like"/>
    <property type="match status" value="1"/>
</dbReference>
<reference evidence="1" key="1">
    <citation type="submission" date="2018-11" db="EMBL/GenBank/DDBJ databases">
        <authorList>
            <person name="Alioto T."/>
            <person name="Alioto T."/>
        </authorList>
    </citation>
    <scope>NUCLEOTIDE SEQUENCE</scope>
</reference>
<evidence type="ECO:0000313" key="1">
    <source>
        <dbReference type="EMBL" id="VDI21124.1"/>
    </source>
</evidence>
<dbReference type="EC" id="3.1.3.18" evidence="1"/>
<keyword evidence="2" id="KW-1185">Reference proteome</keyword>
<dbReference type="OrthoDB" id="413953at2759"/>
<dbReference type="AlphaFoldDB" id="A0A8B6DLM6"/>
<dbReference type="GO" id="GO:0008967">
    <property type="term" value="F:phosphoglycolate phosphatase activity"/>
    <property type="evidence" value="ECO:0007669"/>
    <property type="project" value="UniProtKB-EC"/>
</dbReference>
<sequence length="181" mass="20168">MDRSSGFYRGQRHISVVIRRVLWEASKEIPGSADTIAALRKLGKKIFYITNNSGKTRSQYVQKCKSLGFHAAEEDVICTGHAAAQYINAQNLKGKVYCVGNTSMGVELDSFGIKHFGIGPDEVPGSIEQIGIQQHVNLDPEVSKNSFYIIHEHNILENMFYSYMITSPGKMLSINMALQKP</sequence>
<evidence type="ECO:0000313" key="2">
    <source>
        <dbReference type="Proteomes" id="UP000596742"/>
    </source>
</evidence>
<dbReference type="Pfam" id="PF13344">
    <property type="entry name" value="Hydrolase_6"/>
    <property type="match status" value="1"/>
</dbReference>
<keyword evidence="1" id="KW-0378">Hydrolase</keyword>
<dbReference type="EMBL" id="UYJE01003643">
    <property type="protein sequence ID" value="VDI21124.1"/>
    <property type="molecule type" value="Genomic_DNA"/>
</dbReference>
<dbReference type="InterPro" id="IPR036412">
    <property type="entry name" value="HAD-like_sf"/>
</dbReference>
<dbReference type="InterPro" id="IPR023214">
    <property type="entry name" value="HAD_sf"/>
</dbReference>
<dbReference type="Proteomes" id="UP000596742">
    <property type="component" value="Unassembled WGS sequence"/>
</dbReference>